<keyword evidence="1" id="KW-0472">Membrane</keyword>
<dbReference type="Proteomes" id="UP000229675">
    <property type="component" value="Unassembled WGS sequence"/>
</dbReference>
<dbReference type="EMBL" id="PEZD01000026">
    <property type="protein sequence ID" value="PIS17325.1"/>
    <property type="molecule type" value="Genomic_DNA"/>
</dbReference>
<name>A0A2H0WXI5_9BACT</name>
<keyword evidence="1" id="KW-0812">Transmembrane</keyword>
<feature type="transmembrane region" description="Helical" evidence="1">
    <location>
        <begin position="85"/>
        <end position="106"/>
    </location>
</feature>
<evidence type="ECO:0000313" key="2">
    <source>
        <dbReference type="EMBL" id="PIS17325.1"/>
    </source>
</evidence>
<proteinExistence type="predicted"/>
<sequence length="320" mass="37719">YFLNLYQASLYPTYQEVFQRFGIIETRAPILGFLAPLLLIAFLLFFPRKYRERYFFGLALAITPLIVLNQQLVTGRIMEPGHYHWRYNVPLAIIFLLVIFFSWFLAKKGKWAVIKKMLAVFIIGISLYTAIFIQVAFYTAGENEATQKQRYGPLIEWLNQNAEKEEVVFADGETSYLTVIYTPLNVFYHPLARYFLSASRDRLLQDIFLYYRLDGISGEEAEEVFFQDRVKFSAAIYGMYYQVLTGSYQNIPDENIQEFVQEYQASFSVPTAVYLDKLCNIYEVRYLVWDTKTNPQWQLSQYPFLKEVAVLDDFIIYERD</sequence>
<feature type="transmembrane region" description="Helical" evidence="1">
    <location>
        <begin position="118"/>
        <end position="140"/>
    </location>
</feature>
<evidence type="ECO:0008006" key="4">
    <source>
        <dbReference type="Google" id="ProtNLM"/>
    </source>
</evidence>
<keyword evidence="1" id="KW-1133">Transmembrane helix</keyword>
<feature type="non-terminal residue" evidence="2">
    <location>
        <position position="1"/>
    </location>
</feature>
<gene>
    <name evidence="2" type="ORF">COT59_01225</name>
</gene>
<protein>
    <recommendedName>
        <fullName evidence="4">Glycosyltransferase RgtA/B/C/D-like domain-containing protein</fullName>
    </recommendedName>
</protein>
<reference evidence="3" key="1">
    <citation type="submission" date="2017-09" db="EMBL/GenBank/DDBJ databases">
        <title>Depth-based differentiation of microbial function through sediment-hosted aquifers and enrichment of novel symbionts in the deep terrestrial subsurface.</title>
        <authorList>
            <person name="Probst A.J."/>
            <person name="Ladd B."/>
            <person name="Jarett J.K."/>
            <person name="Geller-Mcgrath D.E."/>
            <person name="Sieber C.M.K."/>
            <person name="Emerson J.B."/>
            <person name="Anantharaman K."/>
            <person name="Thomas B.C."/>
            <person name="Malmstrom R."/>
            <person name="Stieglmeier M."/>
            <person name="Klingl A."/>
            <person name="Woyke T."/>
            <person name="Ryan C.M."/>
            <person name="Banfield J.F."/>
        </authorList>
    </citation>
    <scope>NUCLEOTIDE SEQUENCE [LARGE SCALE GENOMIC DNA]</scope>
</reference>
<feature type="transmembrane region" description="Helical" evidence="1">
    <location>
        <begin position="54"/>
        <end position="73"/>
    </location>
</feature>
<comment type="caution">
    <text evidence="2">The sequence shown here is derived from an EMBL/GenBank/DDBJ whole genome shotgun (WGS) entry which is preliminary data.</text>
</comment>
<feature type="transmembrane region" description="Helical" evidence="1">
    <location>
        <begin position="28"/>
        <end position="47"/>
    </location>
</feature>
<evidence type="ECO:0000256" key="1">
    <source>
        <dbReference type="SAM" id="Phobius"/>
    </source>
</evidence>
<accession>A0A2H0WXI5</accession>
<organism evidence="2 3">
    <name type="scientific">Candidatus Nealsonbacteria bacterium CG09_land_8_20_14_0_10_42_14</name>
    <dbReference type="NCBI Taxonomy" id="1974707"/>
    <lineage>
        <taxon>Bacteria</taxon>
        <taxon>Candidatus Nealsoniibacteriota</taxon>
    </lineage>
</organism>
<evidence type="ECO:0000313" key="3">
    <source>
        <dbReference type="Proteomes" id="UP000229675"/>
    </source>
</evidence>
<dbReference type="AlphaFoldDB" id="A0A2H0WXI5"/>